<dbReference type="GO" id="GO:0016757">
    <property type="term" value="F:glycosyltransferase activity"/>
    <property type="evidence" value="ECO:0007669"/>
    <property type="project" value="InterPro"/>
</dbReference>
<dbReference type="InterPro" id="IPR028098">
    <property type="entry name" value="Glyco_trans_4-like_N"/>
</dbReference>
<evidence type="ECO:0000259" key="1">
    <source>
        <dbReference type="Pfam" id="PF00534"/>
    </source>
</evidence>
<evidence type="ECO:0000259" key="2">
    <source>
        <dbReference type="Pfam" id="PF13579"/>
    </source>
</evidence>
<dbReference type="AlphaFoldDB" id="A0A415QF68"/>
<dbReference type="Proteomes" id="UP000286038">
    <property type="component" value="Unassembled WGS sequence"/>
</dbReference>
<name>A0A415QF68_9BACT</name>
<dbReference type="EMBL" id="QRPV01000020">
    <property type="protein sequence ID" value="RHM41503.1"/>
    <property type="molecule type" value="Genomic_DNA"/>
</dbReference>
<accession>A0A415QF68</accession>
<dbReference type="PANTHER" id="PTHR12526:SF638">
    <property type="entry name" value="SPORE COAT PROTEIN SA"/>
    <property type="match status" value="1"/>
</dbReference>
<keyword evidence="3" id="KW-0808">Transferase</keyword>
<gene>
    <name evidence="3" type="ORF">DWZ68_13630</name>
</gene>
<dbReference type="Pfam" id="PF13579">
    <property type="entry name" value="Glyco_trans_4_4"/>
    <property type="match status" value="1"/>
</dbReference>
<organism evidence="3 4">
    <name type="scientific">Butyricimonas virosa</name>
    <dbReference type="NCBI Taxonomy" id="544645"/>
    <lineage>
        <taxon>Bacteria</taxon>
        <taxon>Pseudomonadati</taxon>
        <taxon>Bacteroidota</taxon>
        <taxon>Bacteroidia</taxon>
        <taxon>Bacteroidales</taxon>
        <taxon>Odoribacteraceae</taxon>
        <taxon>Butyricimonas</taxon>
    </lineage>
</organism>
<dbReference type="PANTHER" id="PTHR12526">
    <property type="entry name" value="GLYCOSYLTRANSFERASE"/>
    <property type="match status" value="1"/>
</dbReference>
<feature type="domain" description="Glycosyl transferase family 1" evidence="1">
    <location>
        <begin position="191"/>
        <end position="358"/>
    </location>
</feature>
<dbReference type="Pfam" id="PF00534">
    <property type="entry name" value="Glycos_transf_1"/>
    <property type="match status" value="1"/>
</dbReference>
<evidence type="ECO:0000313" key="4">
    <source>
        <dbReference type="Proteomes" id="UP000286038"/>
    </source>
</evidence>
<dbReference type="InterPro" id="IPR001296">
    <property type="entry name" value="Glyco_trans_1"/>
</dbReference>
<dbReference type="SUPFAM" id="SSF53756">
    <property type="entry name" value="UDP-Glycosyltransferase/glycogen phosphorylase"/>
    <property type="match status" value="1"/>
</dbReference>
<sequence length="383" mass="43631">MKNKKLVRITTVPESMRTLLKGQLRFMRNYYDVIAVSSNGECFNDMLQEQGVRGFCINMTRQITPLVDLKALFQLILLLWKERPDIVHTHTPKAGLLGMIAAKIVGVPIRLHTIAGLPLLETTGYKRKLLNYMEKLTNACATRVYPNSFAMKEIIIQQHLCAPRKLKVIANGSSNGIDTLFFSTKNILQSREEIRLDLGFKQQDTVFVFIGRIVKDKGVNELIDAFKEVMSRSVKLLIVGGFEKERNPILPENEKFIINNSCIKFVGWQSDVRPFLYASDVLVFPSYREGFPNVVMQAGAMGLASIVSDINGCNEIIENEKNGLIIPPKNHDALAEAMKRMIDDVELRMIMSANARKMIRARYEQKMIWDELLKEYRSLESNV</sequence>
<feature type="domain" description="Glycosyltransferase subfamily 4-like N-terminal" evidence="2">
    <location>
        <begin position="32"/>
        <end position="172"/>
    </location>
</feature>
<comment type="caution">
    <text evidence="3">The sequence shown here is derived from an EMBL/GenBank/DDBJ whole genome shotgun (WGS) entry which is preliminary data.</text>
</comment>
<dbReference type="RefSeq" id="WP_118450622.1">
    <property type="nucleotide sequence ID" value="NZ_CABJDM010000020.1"/>
</dbReference>
<proteinExistence type="predicted"/>
<protein>
    <submittedName>
        <fullName evidence="3">Glycosyltransferase family 1 protein</fullName>
    </submittedName>
</protein>
<evidence type="ECO:0000313" key="3">
    <source>
        <dbReference type="EMBL" id="RHM41503.1"/>
    </source>
</evidence>
<reference evidence="3 4" key="1">
    <citation type="submission" date="2018-08" db="EMBL/GenBank/DDBJ databases">
        <title>A genome reference for cultivated species of the human gut microbiota.</title>
        <authorList>
            <person name="Zou Y."/>
            <person name="Xue W."/>
            <person name="Luo G."/>
        </authorList>
    </citation>
    <scope>NUCLEOTIDE SEQUENCE [LARGE SCALE GENOMIC DNA]</scope>
    <source>
        <strain evidence="3 4">AF34-33</strain>
    </source>
</reference>
<dbReference type="Gene3D" id="3.40.50.2000">
    <property type="entry name" value="Glycogen Phosphorylase B"/>
    <property type="match status" value="2"/>
</dbReference>
<dbReference type="CDD" id="cd03808">
    <property type="entry name" value="GT4_CapM-like"/>
    <property type="match status" value="1"/>
</dbReference>